<dbReference type="PROSITE" id="PS50851">
    <property type="entry name" value="CHEW"/>
    <property type="match status" value="1"/>
</dbReference>
<dbReference type="PANTHER" id="PTHR22617">
    <property type="entry name" value="CHEMOTAXIS SENSOR HISTIDINE KINASE-RELATED"/>
    <property type="match status" value="1"/>
</dbReference>
<dbReference type="InterPro" id="IPR036061">
    <property type="entry name" value="CheW-like_dom_sf"/>
</dbReference>
<dbReference type="SUPFAM" id="SSF50341">
    <property type="entry name" value="CheW-like"/>
    <property type="match status" value="1"/>
</dbReference>
<gene>
    <name evidence="2" type="ORF">DEH80_14630</name>
</gene>
<organism evidence="2 3">
    <name type="scientific">Abyssibacter profundi</name>
    <dbReference type="NCBI Taxonomy" id="2182787"/>
    <lineage>
        <taxon>Bacteria</taxon>
        <taxon>Pseudomonadati</taxon>
        <taxon>Pseudomonadota</taxon>
        <taxon>Gammaproteobacteria</taxon>
        <taxon>Chromatiales</taxon>
        <taxon>Oceanococcaceae</taxon>
        <taxon>Abyssibacter</taxon>
    </lineage>
</organism>
<dbReference type="Gene3D" id="2.30.30.40">
    <property type="entry name" value="SH3 Domains"/>
    <property type="match status" value="1"/>
</dbReference>
<dbReference type="Pfam" id="PF01584">
    <property type="entry name" value="CheW"/>
    <property type="match status" value="1"/>
</dbReference>
<dbReference type="OrthoDB" id="9790406at2"/>
<protein>
    <recommendedName>
        <fullName evidence="1">CheW-like domain-containing protein</fullName>
    </recommendedName>
</protein>
<dbReference type="RefSeq" id="WP_109721262.1">
    <property type="nucleotide sequence ID" value="NZ_QEQK01000015.1"/>
</dbReference>
<dbReference type="SMART" id="SM00260">
    <property type="entry name" value="CheW"/>
    <property type="match status" value="1"/>
</dbReference>
<evidence type="ECO:0000259" key="1">
    <source>
        <dbReference type="PROSITE" id="PS50851"/>
    </source>
</evidence>
<proteinExistence type="predicted"/>
<dbReference type="PANTHER" id="PTHR22617:SF43">
    <property type="entry name" value="PROTEIN PILI"/>
    <property type="match status" value="1"/>
</dbReference>
<dbReference type="InterPro" id="IPR002545">
    <property type="entry name" value="CheW-lke_dom"/>
</dbReference>
<dbReference type="GO" id="GO:0005829">
    <property type="term" value="C:cytosol"/>
    <property type="evidence" value="ECO:0007669"/>
    <property type="project" value="TreeGrafter"/>
</dbReference>
<comment type="caution">
    <text evidence="2">The sequence shown here is derived from an EMBL/GenBank/DDBJ whole genome shotgun (WGS) entry which is preliminary data.</text>
</comment>
<accession>A0A383XQR8</accession>
<evidence type="ECO:0000313" key="3">
    <source>
        <dbReference type="Proteomes" id="UP000251800"/>
    </source>
</evidence>
<sequence length="167" mass="18332">MSSPALMEKLFQTAVDIEAEAPEPTTRWLTFSLLENRYAIEIDQIREILRPCEPTPVPGAPNWMLGVINLRGAIVTVLSLHTMLNRPVPEPSEQQRVLVTDITGEPVGLTVDAVGDVWNAPDRLFEPAPKVADSKEALPVAGVFQRKDYPLMVLDVQAVLGRIGALV</sequence>
<reference evidence="2 3" key="1">
    <citation type="submission" date="2018-05" db="EMBL/GenBank/DDBJ databases">
        <title>Abyssibacter profundi OUC007T gen. nov., sp. nov, a marine bacterium isolated from seawater of the Mariana Trench.</title>
        <authorList>
            <person name="Zhou S."/>
        </authorList>
    </citation>
    <scope>NUCLEOTIDE SEQUENCE [LARGE SCALE GENOMIC DNA]</scope>
    <source>
        <strain evidence="2 3">OUC007</strain>
    </source>
</reference>
<dbReference type="GO" id="GO:0007165">
    <property type="term" value="P:signal transduction"/>
    <property type="evidence" value="ECO:0007669"/>
    <property type="project" value="InterPro"/>
</dbReference>
<evidence type="ECO:0000313" key="2">
    <source>
        <dbReference type="EMBL" id="PWN54972.1"/>
    </source>
</evidence>
<dbReference type="InterPro" id="IPR039315">
    <property type="entry name" value="CheW"/>
</dbReference>
<dbReference type="AlphaFoldDB" id="A0A383XQR8"/>
<keyword evidence="3" id="KW-1185">Reference proteome</keyword>
<feature type="domain" description="CheW-like" evidence="1">
    <location>
        <begin position="25"/>
        <end position="165"/>
    </location>
</feature>
<dbReference type="GO" id="GO:0006935">
    <property type="term" value="P:chemotaxis"/>
    <property type="evidence" value="ECO:0007669"/>
    <property type="project" value="InterPro"/>
</dbReference>
<dbReference type="Proteomes" id="UP000251800">
    <property type="component" value="Unassembled WGS sequence"/>
</dbReference>
<dbReference type="Gene3D" id="2.40.50.180">
    <property type="entry name" value="CheA-289, Domain 4"/>
    <property type="match status" value="1"/>
</dbReference>
<dbReference type="EMBL" id="QEQK01000015">
    <property type="protein sequence ID" value="PWN54972.1"/>
    <property type="molecule type" value="Genomic_DNA"/>
</dbReference>
<name>A0A383XQR8_9GAMM</name>